<organism evidence="3 4">
    <name type="scientific">Lentibacillus halophilus</name>
    <dbReference type="NCBI Taxonomy" id="295065"/>
    <lineage>
        <taxon>Bacteria</taxon>
        <taxon>Bacillati</taxon>
        <taxon>Bacillota</taxon>
        <taxon>Bacilli</taxon>
        <taxon>Bacillales</taxon>
        <taxon>Bacillaceae</taxon>
        <taxon>Lentibacillus</taxon>
    </lineage>
</organism>
<feature type="region of interest" description="Disordered" evidence="1">
    <location>
        <begin position="212"/>
        <end position="241"/>
    </location>
</feature>
<protein>
    <submittedName>
        <fullName evidence="3">DsbA family oxidoreductase</fullName>
    </submittedName>
</protein>
<name>A0ABN0Z3B9_9BACI</name>
<accession>A0ABN0Z3B9</accession>
<dbReference type="RefSeq" id="WP_343750926.1">
    <property type="nucleotide sequence ID" value="NZ_BAAADM010000008.1"/>
</dbReference>
<dbReference type="InterPro" id="IPR001853">
    <property type="entry name" value="DSBA-like_thioredoxin_dom"/>
</dbReference>
<dbReference type="CDD" id="cd03024">
    <property type="entry name" value="DsbA_FrnE"/>
    <property type="match status" value="1"/>
</dbReference>
<dbReference type="Proteomes" id="UP001501459">
    <property type="component" value="Unassembled WGS sequence"/>
</dbReference>
<comment type="caution">
    <text evidence="3">The sequence shown here is derived from an EMBL/GenBank/DDBJ whole genome shotgun (WGS) entry which is preliminary data.</text>
</comment>
<reference evidence="3 4" key="1">
    <citation type="journal article" date="2019" name="Int. J. Syst. Evol. Microbiol.">
        <title>The Global Catalogue of Microorganisms (GCM) 10K type strain sequencing project: providing services to taxonomists for standard genome sequencing and annotation.</title>
        <authorList>
            <consortium name="The Broad Institute Genomics Platform"/>
            <consortium name="The Broad Institute Genome Sequencing Center for Infectious Disease"/>
            <person name="Wu L."/>
            <person name="Ma J."/>
        </authorList>
    </citation>
    <scope>NUCLEOTIDE SEQUENCE [LARGE SCALE GENOMIC DNA]</scope>
    <source>
        <strain evidence="3 4">JCM 12149</strain>
    </source>
</reference>
<gene>
    <name evidence="3" type="ORF">GCM10008983_04690</name>
</gene>
<dbReference type="Pfam" id="PF01323">
    <property type="entry name" value="DSBA"/>
    <property type="match status" value="1"/>
</dbReference>
<evidence type="ECO:0000313" key="4">
    <source>
        <dbReference type="Proteomes" id="UP001501459"/>
    </source>
</evidence>
<dbReference type="PANTHER" id="PTHR13887:SF41">
    <property type="entry name" value="THIOREDOXIN SUPERFAMILY PROTEIN"/>
    <property type="match status" value="1"/>
</dbReference>
<dbReference type="Gene3D" id="3.40.30.10">
    <property type="entry name" value="Glutaredoxin"/>
    <property type="match status" value="1"/>
</dbReference>
<keyword evidence="4" id="KW-1185">Reference proteome</keyword>
<evidence type="ECO:0000313" key="3">
    <source>
        <dbReference type="EMBL" id="GAA0431239.1"/>
    </source>
</evidence>
<dbReference type="SUPFAM" id="SSF52833">
    <property type="entry name" value="Thioredoxin-like"/>
    <property type="match status" value="1"/>
</dbReference>
<dbReference type="InterPro" id="IPR036249">
    <property type="entry name" value="Thioredoxin-like_sf"/>
</dbReference>
<feature type="domain" description="DSBA-like thioredoxin" evidence="2">
    <location>
        <begin position="3"/>
        <end position="204"/>
    </location>
</feature>
<dbReference type="EMBL" id="BAAADM010000008">
    <property type="protein sequence ID" value="GAA0431239.1"/>
    <property type="molecule type" value="Genomic_DNA"/>
</dbReference>
<dbReference type="PANTHER" id="PTHR13887">
    <property type="entry name" value="GLUTATHIONE S-TRANSFERASE KAPPA"/>
    <property type="match status" value="1"/>
</dbReference>
<proteinExistence type="predicted"/>
<evidence type="ECO:0000259" key="2">
    <source>
        <dbReference type="Pfam" id="PF01323"/>
    </source>
</evidence>
<sequence>MDIEVWSDFVCPFCYMGKRQLESALDHFPHKDNVFVTYNSYELDPDSEKNPDQSIHERMSVKFGMSVEEARQSNEKMRKKAEELGLIYNFDTMQPTNSFDAHRVVQYAKNKGKSHAVIERLFRAYFTDSERISDYEILARLAAESGLDRGNVRVMLKKDDYAEDVRMDEKEAAQLGVQGVPFFVFNSTYALSGAQPMNVFTEVLAKVWEEEQSKSSSHSLTPKKSKTTYCTDEGCEDMKND</sequence>
<evidence type="ECO:0000256" key="1">
    <source>
        <dbReference type="SAM" id="MobiDB-lite"/>
    </source>
</evidence>